<sequence length="213" mass="22571">MPQPYAPSAYPSTRREPERITPSGWWFALGALFAVIGIVGGIVYAATGFVRPVDRIAAFQRANAPGPAQVRLTDGGDYYVYLEYQGARLSEPAHPVTVEITDPDGKPVQLRHRESSMGYRVDGHEGRVAYAFTTSRPGTYQVAMDGEDISAAIGPGVGASFVGPLVIGGALIFTGLLACLATTLVVAARRGAHKAAPAPVGNAAGAFRQWHEY</sequence>
<dbReference type="KEGG" id="nah:F5544_10370"/>
<dbReference type="EMBL" id="CP046172">
    <property type="protein sequence ID" value="QIS09972.1"/>
    <property type="molecule type" value="Genomic_DNA"/>
</dbReference>
<proteinExistence type="predicted"/>
<dbReference type="RefSeq" id="WP_167473008.1">
    <property type="nucleotide sequence ID" value="NZ_CP046172.1"/>
</dbReference>
<evidence type="ECO:0000313" key="3">
    <source>
        <dbReference type="Proteomes" id="UP000503540"/>
    </source>
</evidence>
<feature type="transmembrane region" description="Helical" evidence="1">
    <location>
        <begin position="165"/>
        <end position="187"/>
    </location>
</feature>
<evidence type="ECO:0000256" key="1">
    <source>
        <dbReference type="SAM" id="Phobius"/>
    </source>
</evidence>
<protein>
    <submittedName>
        <fullName evidence="2">Uncharacterized protein</fullName>
    </submittedName>
</protein>
<gene>
    <name evidence="2" type="ORF">F5544_10370</name>
</gene>
<organism evidence="2 3">
    <name type="scientific">Nocardia arthritidis</name>
    <dbReference type="NCBI Taxonomy" id="228602"/>
    <lineage>
        <taxon>Bacteria</taxon>
        <taxon>Bacillati</taxon>
        <taxon>Actinomycetota</taxon>
        <taxon>Actinomycetes</taxon>
        <taxon>Mycobacteriales</taxon>
        <taxon>Nocardiaceae</taxon>
        <taxon>Nocardia</taxon>
    </lineage>
</organism>
<feature type="transmembrane region" description="Helical" evidence="1">
    <location>
        <begin position="24"/>
        <end position="46"/>
    </location>
</feature>
<keyword evidence="3" id="KW-1185">Reference proteome</keyword>
<accession>A0A6G9Y9S5</accession>
<keyword evidence="1" id="KW-0812">Transmembrane</keyword>
<reference evidence="2 3" key="1">
    <citation type="journal article" date="2019" name="ACS Chem. Biol.">
        <title>Identification and Mobilization of a Cryptic Antibiotic Biosynthesis Gene Locus from a Human-Pathogenic Nocardia Isolate.</title>
        <authorList>
            <person name="Herisse M."/>
            <person name="Ishida K."/>
            <person name="Porter J.L."/>
            <person name="Howden B."/>
            <person name="Hertweck C."/>
            <person name="Stinear T.P."/>
            <person name="Pidot S.J."/>
        </authorList>
    </citation>
    <scope>NUCLEOTIDE SEQUENCE [LARGE SCALE GENOMIC DNA]</scope>
    <source>
        <strain evidence="2 3">AUSMDU00012717</strain>
    </source>
</reference>
<keyword evidence="1" id="KW-0472">Membrane</keyword>
<dbReference type="Proteomes" id="UP000503540">
    <property type="component" value="Chromosome"/>
</dbReference>
<keyword evidence="1" id="KW-1133">Transmembrane helix</keyword>
<name>A0A6G9Y9S5_9NOCA</name>
<dbReference type="AlphaFoldDB" id="A0A6G9Y9S5"/>
<evidence type="ECO:0000313" key="2">
    <source>
        <dbReference type="EMBL" id="QIS09972.1"/>
    </source>
</evidence>